<reference evidence="3 4" key="1">
    <citation type="journal article" date="2013" name="Genome Announc.">
        <title>Complete genome sequence of Simiduia agarivorans SA1(T), a marine bacterium able to degrade a variety of polysaccharides.</title>
        <authorList>
            <person name="Lin S.Y."/>
            <person name="Shieh W.Y."/>
            <person name="Chen J.S."/>
            <person name="Tang S.L."/>
        </authorList>
    </citation>
    <scope>NUCLEOTIDE SEQUENCE [LARGE SCALE GENOMIC DNA]</scope>
    <source>
        <strain evidence="4">DSM 21679 / JCM 13881 / BCRC 17597 / SA1</strain>
    </source>
</reference>
<comment type="function">
    <text evidence="2">Catalyzes the aldol cleavage of 4-hydroxy-4-methyl-2-oxoglutarate (HMG) into 2 molecules of pyruvate. Also contains a secondary oxaloacetate (OAA) decarboxylase activity due to the common pyruvate enolate transition state formed following C-C bond cleavage in the retro-aldol and decarboxylation reactions.</text>
</comment>
<dbReference type="GO" id="GO:0008428">
    <property type="term" value="F:ribonuclease inhibitor activity"/>
    <property type="evidence" value="ECO:0007669"/>
    <property type="project" value="InterPro"/>
</dbReference>
<dbReference type="RefSeq" id="WP_015046025.1">
    <property type="nucleotide sequence ID" value="NC_018868.3"/>
</dbReference>
<feature type="binding site" evidence="1">
    <location>
        <position position="100"/>
    </location>
    <ligand>
        <name>substrate</name>
    </ligand>
</feature>
<keyword evidence="2" id="KW-0456">Lyase</keyword>
<dbReference type="InterPro" id="IPR036704">
    <property type="entry name" value="RraA/RraA-like_sf"/>
</dbReference>
<dbReference type="KEGG" id="saga:M5M_03205"/>
<evidence type="ECO:0000256" key="2">
    <source>
        <dbReference type="RuleBase" id="RU004338"/>
    </source>
</evidence>
<accession>K4KV79</accession>
<sequence>MNPRQWSTPDIADQFPDAIRVLHPIFQCFGGHTAFCGEVITVRCFEDNSRVKALASEPGAGRVMVVDGAGSLRRALLGDQIAANALKNGWAGFVINGCVRDVEILKTLPLGVRALHACPVKTEKLDRGETNVTIAFAGVEFKSGQYLYADQSGILILEHAVEL</sequence>
<evidence type="ECO:0000256" key="1">
    <source>
        <dbReference type="PIRSR" id="PIRSR605493-1"/>
    </source>
</evidence>
<comment type="similarity">
    <text evidence="2">Belongs to the class II aldolase/RraA-like family.</text>
</comment>
<dbReference type="Gene3D" id="3.50.30.40">
    <property type="entry name" value="Ribonuclease E inhibitor RraA/RraA-like"/>
    <property type="match status" value="1"/>
</dbReference>
<dbReference type="STRING" id="1117647.M5M_03205"/>
<evidence type="ECO:0000313" key="4">
    <source>
        <dbReference type="Proteomes" id="UP000000466"/>
    </source>
</evidence>
<comment type="catalytic activity">
    <reaction evidence="2">
        <text>4-hydroxy-4-methyl-2-oxoglutarate = 2 pyruvate</text>
        <dbReference type="Rhea" id="RHEA:22748"/>
        <dbReference type="ChEBI" id="CHEBI:15361"/>
        <dbReference type="ChEBI" id="CHEBI:58276"/>
        <dbReference type="EC" id="4.1.3.17"/>
    </reaction>
</comment>
<dbReference type="HOGENOM" id="CLU_072626_4_0_6"/>
<dbReference type="InterPro" id="IPR005493">
    <property type="entry name" value="RraA/RraA-like"/>
</dbReference>
<dbReference type="NCBIfam" id="TIGR01935">
    <property type="entry name" value="NOT-MenG"/>
    <property type="match status" value="1"/>
</dbReference>
<protein>
    <recommendedName>
        <fullName evidence="2">4-hydroxy-4-methyl-2-oxoglutarate aldolase</fullName>
        <shortName evidence="2">HMG aldolase</shortName>
        <ecNumber evidence="2">4.1.1.112</ecNumber>
        <ecNumber evidence="2">4.1.3.17</ecNumber>
    </recommendedName>
    <alternativeName>
        <fullName evidence="2">Oxaloacetate decarboxylase</fullName>
    </alternativeName>
</protein>
<dbReference type="SUPFAM" id="SSF89562">
    <property type="entry name" value="RraA-like"/>
    <property type="match status" value="1"/>
</dbReference>
<dbReference type="GO" id="GO:0051252">
    <property type="term" value="P:regulation of RNA metabolic process"/>
    <property type="evidence" value="ECO:0007669"/>
    <property type="project" value="InterPro"/>
</dbReference>
<keyword evidence="4" id="KW-1185">Reference proteome</keyword>
<dbReference type="PANTHER" id="PTHR33254:SF29">
    <property type="entry name" value="REGULATOR OF RIBONUCLEASE ACTIVITY A"/>
    <property type="match status" value="1"/>
</dbReference>
<dbReference type="EC" id="4.1.3.17" evidence="2"/>
<dbReference type="EMBL" id="CP003746">
    <property type="protein sequence ID" value="AFU97852.1"/>
    <property type="molecule type" value="Genomic_DNA"/>
</dbReference>
<feature type="binding site" evidence="1">
    <location>
        <begin position="78"/>
        <end position="81"/>
    </location>
    <ligand>
        <name>substrate</name>
    </ligand>
</feature>
<dbReference type="eggNOG" id="COG0684">
    <property type="taxonomic scope" value="Bacteria"/>
</dbReference>
<dbReference type="NCBIfam" id="NF009134">
    <property type="entry name" value="PRK12487.1"/>
    <property type="match status" value="1"/>
</dbReference>
<dbReference type="AlphaFoldDB" id="K4KV79"/>
<gene>
    <name evidence="3" type="ordered locus">M5M_03205</name>
</gene>
<dbReference type="EC" id="4.1.1.112" evidence="2"/>
<dbReference type="OrthoDB" id="943692at2"/>
<comment type="cofactor">
    <cofactor evidence="1">
        <name>Mg(2+)</name>
        <dbReference type="ChEBI" id="CHEBI:18420"/>
    </cofactor>
</comment>
<comment type="subunit">
    <text evidence="2">Homotrimer.</text>
</comment>
<dbReference type="PANTHER" id="PTHR33254">
    <property type="entry name" value="4-HYDROXY-4-METHYL-2-OXOGLUTARATE ALDOLASE 3-RELATED"/>
    <property type="match status" value="1"/>
</dbReference>
<dbReference type="GO" id="GO:0046872">
    <property type="term" value="F:metal ion binding"/>
    <property type="evidence" value="ECO:0007669"/>
    <property type="project" value="UniProtKB-KW"/>
</dbReference>
<dbReference type="InterPro" id="IPR010203">
    <property type="entry name" value="RraA"/>
</dbReference>
<keyword evidence="1" id="KW-0460">Magnesium</keyword>
<dbReference type="GO" id="GO:0008948">
    <property type="term" value="F:oxaloacetate decarboxylase activity"/>
    <property type="evidence" value="ECO:0007669"/>
    <property type="project" value="UniProtKB-EC"/>
</dbReference>
<dbReference type="NCBIfam" id="NF006875">
    <property type="entry name" value="PRK09372.1"/>
    <property type="match status" value="1"/>
</dbReference>
<dbReference type="GO" id="GO:0047443">
    <property type="term" value="F:4-hydroxy-4-methyl-2-oxoglutarate aldolase activity"/>
    <property type="evidence" value="ECO:0007669"/>
    <property type="project" value="UniProtKB-EC"/>
</dbReference>
<comment type="catalytic activity">
    <reaction evidence="2">
        <text>oxaloacetate + H(+) = pyruvate + CO2</text>
        <dbReference type="Rhea" id="RHEA:15641"/>
        <dbReference type="ChEBI" id="CHEBI:15361"/>
        <dbReference type="ChEBI" id="CHEBI:15378"/>
        <dbReference type="ChEBI" id="CHEBI:16452"/>
        <dbReference type="ChEBI" id="CHEBI:16526"/>
        <dbReference type="EC" id="4.1.1.112"/>
    </reaction>
</comment>
<dbReference type="Pfam" id="PF03737">
    <property type="entry name" value="RraA-like"/>
    <property type="match status" value="1"/>
</dbReference>
<proteinExistence type="inferred from homology"/>
<organism evidence="3 4">
    <name type="scientific">Simiduia agarivorans (strain DSM 21679 / JCM 13881 / BCRC 17597 / SA1)</name>
    <dbReference type="NCBI Taxonomy" id="1117647"/>
    <lineage>
        <taxon>Bacteria</taxon>
        <taxon>Pseudomonadati</taxon>
        <taxon>Pseudomonadota</taxon>
        <taxon>Gammaproteobacteria</taxon>
        <taxon>Cellvibrionales</taxon>
        <taxon>Cellvibrionaceae</taxon>
        <taxon>Simiduia</taxon>
    </lineage>
</organism>
<keyword evidence="1 2" id="KW-0479">Metal-binding</keyword>
<comment type="cofactor">
    <cofactor evidence="2">
        <name>a divalent metal cation</name>
        <dbReference type="ChEBI" id="CHEBI:60240"/>
    </cofactor>
</comment>
<feature type="binding site" evidence="1">
    <location>
        <position position="101"/>
    </location>
    <ligand>
        <name>Mg(2+)</name>
        <dbReference type="ChEBI" id="CHEBI:18420"/>
    </ligand>
</feature>
<dbReference type="Proteomes" id="UP000000466">
    <property type="component" value="Chromosome"/>
</dbReference>
<name>K4KV79_SIMAS</name>
<dbReference type="CDD" id="cd16841">
    <property type="entry name" value="RraA_family"/>
    <property type="match status" value="1"/>
</dbReference>
<evidence type="ECO:0000313" key="3">
    <source>
        <dbReference type="EMBL" id="AFU97852.1"/>
    </source>
</evidence>